<dbReference type="EMBL" id="KB445560">
    <property type="protein sequence ID" value="EMC93638.1"/>
    <property type="molecule type" value="Genomic_DNA"/>
</dbReference>
<protein>
    <submittedName>
        <fullName evidence="2">Uncharacterized protein</fullName>
    </submittedName>
</protein>
<dbReference type="KEGG" id="bcom:BAUCODRAFT_37334"/>
<feature type="compositionally biased region" description="Polar residues" evidence="1">
    <location>
        <begin position="228"/>
        <end position="249"/>
    </location>
</feature>
<feature type="region of interest" description="Disordered" evidence="1">
    <location>
        <begin position="417"/>
        <end position="473"/>
    </location>
</feature>
<feature type="compositionally biased region" description="Polar residues" evidence="1">
    <location>
        <begin position="523"/>
        <end position="540"/>
    </location>
</feature>
<feature type="compositionally biased region" description="Polar residues" evidence="1">
    <location>
        <begin position="622"/>
        <end position="632"/>
    </location>
</feature>
<feature type="compositionally biased region" description="Polar residues" evidence="1">
    <location>
        <begin position="596"/>
        <end position="605"/>
    </location>
</feature>
<keyword evidence="3" id="KW-1185">Reference proteome</keyword>
<organism evidence="2 3">
    <name type="scientific">Baudoinia panamericana (strain UAMH 10762)</name>
    <name type="common">Angels' share fungus</name>
    <name type="synonym">Baudoinia compniacensis (strain UAMH 10762)</name>
    <dbReference type="NCBI Taxonomy" id="717646"/>
    <lineage>
        <taxon>Eukaryota</taxon>
        <taxon>Fungi</taxon>
        <taxon>Dikarya</taxon>
        <taxon>Ascomycota</taxon>
        <taxon>Pezizomycotina</taxon>
        <taxon>Dothideomycetes</taxon>
        <taxon>Dothideomycetidae</taxon>
        <taxon>Mycosphaerellales</taxon>
        <taxon>Teratosphaeriaceae</taxon>
        <taxon>Baudoinia</taxon>
    </lineage>
</organism>
<evidence type="ECO:0000313" key="3">
    <source>
        <dbReference type="Proteomes" id="UP000011761"/>
    </source>
</evidence>
<dbReference type="Proteomes" id="UP000011761">
    <property type="component" value="Unassembled WGS sequence"/>
</dbReference>
<feature type="compositionally biased region" description="Low complexity" evidence="1">
    <location>
        <begin position="553"/>
        <end position="569"/>
    </location>
</feature>
<evidence type="ECO:0000256" key="1">
    <source>
        <dbReference type="SAM" id="MobiDB-lite"/>
    </source>
</evidence>
<dbReference type="GeneID" id="19113218"/>
<dbReference type="AlphaFoldDB" id="M2MQ90"/>
<name>M2MQ90_BAUPA</name>
<feature type="compositionally biased region" description="Low complexity" evidence="1">
    <location>
        <begin position="491"/>
        <end position="506"/>
    </location>
</feature>
<feature type="region of interest" description="Disordered" evidence="1">
    <location>
        <begin position="210"/>
        <end position="298"/>
    </location>
</feature>
<feature type="region of interest" description="Disordered" evidence="1">
    <location>
        <begin position="590"/>
        <end position="648"/>
    </location>
</feature>
<gene>
    <name evidence="2" type="ORF">BAUCODRAFT_37334</name>
</gene>
<dbReference type="RefSeq" id="XP_007679291.1">
    <property type="nucleotide sequence ID" value="XM_007681101.1"/>
</dbReference>
<sequence>MAANINNNGKRERVCEDGEEDYIRSQAHHTSPGDRRLQAPFHSARLPGSRIYTTPLPARQDDLNCPAEYMPMVLYYGYDATSEGELIRLKDWYGYAVWTGLRTFQHEDTIFLVTLYTDNTQQTFFDTSTMQAADNGVGMMSPSPAPMVITNHPASTDQISGCTNPFASIGCGSGEKIEVSPSATLDGAHQQGPRPQHEIDSVYAVLGSLRPGSSRRVEQRHAPGGMGSSVNMVPSSPASASFRNINDTTAPRLAKSLRPSQRILPSTLSVMGPPTPSQASLRASMEPSDTPASLTGPKLNPLEYAKRFPRRHQDGWWFCDVVGCNRVYGRFNKKGHHFGEHSENEIQKHQRYHIPKDLWPFTCGELRKDGTLCTERELWNSHMEKHKDRAHRDRLVFYCPYCWTTVNRYDNLVGNKRHVNTQHPNEDIPSQEQASQPPAWRLAGMDPPVSTPTRKPRKARPAPSALQPSAVVQAAASPTLSQSILPRVTSAGQASASSGTPAQQQSLATVGPELARLSQWQASKRPTTFESTPSSGQHQSPGAAVRTPVGLVTPPSSRRTSSLSTPNRSFVRNSFGASSHAAERLSRALETPPLSRASTKDQLYSQVAAARPGLPPTPPDSAASSRRTSNAVESHHGAAKLSLPHRPREHVLASAPSPIHGMQRHCHS</sequence>
<dbReference type="HOGENOM" id="CLU_411015_0_0_1"/>
<feature type="region of interest" description="Disordered" evidence="1">
    <location>
        <begin position="491"/>
        <end position="510"/>
    </location>
</feature>
<proteinExistence type="predicted"/>
<evidence type="ECO:0000313" key="2">
    <source>
        <dbReference type="EMBL" id="EMC93638.1"/>
    </source>
</evidence>
<reference evidence="2 3" key="1">
    <citation type="journal article" date="2012" name="PLoS Pathog.">
        <title>Diverse lifestyles and strategies of plant pathogenesis encoded in the genomes of eighteen Dothideomycetes fungi.</title>
        <authorList>
            <person name="Ohm R.A."/>
            <person name="Feau N."/>
            <person name="Henrissat B."/>
            <person name="Schoch C.L."/>
            <person name="Horwitz B.A."/>
            <person name="Barry K.W."/>
            <person name="Condon B.J."/>
            <person name="Copeland A.C."/>
            <person name="Dhillon B."/>
            <person name="Glaser F."/>
            <person name="Hesse C.N."/>
            <person name="Kosti I."/>
            <person name="LaButti K."/>
            <person name="Lindquist E.A."/>
            <person name="Lucas S."/>
            <person name="Salamov A.A."/>
            <person name="Bradshaw R.E."/>
            <person name="Ciuffetti L."/>
            <person name="Hamelin R.C."/>
            <person name="Kema G.H.J."/>
            <person name="Lawrence C."/>
            <person name="Scott J.A."/>
            <person name="Spatafora J.W."/>
            <person name="Turgeon B.G."/>
            <person name="de Wit P.J.G.M."/>
            <person name="Zhong S."/>
            <person name="Goodwin S.B."/>
            <person name="Grigoriev I.V."/>
        </authorList>
    </citation>
    <scope>NUCLEOTIDE SEQUENCE [LARGE SCALE GENOMIC DNA]</scope>
    <source>
        <strain evidence="2 3">UAMH 10762</strain>
    </source>
</reference>
<feature type="region of interest" description="Disordered" evidence="1">
    <location>
        <begin position="523"/>
        <end position="571"/>
    </location>
</feature>
<accession>M2MQ90</accession>